<evidence type="ECO:0000313" key="1">
    <source>
        <dbReference type="EMBL" id="GAB14956.1"/>
    </source>
</evidence>
<gene>
    <name evidence="1" type="ORF">ARGLB_080_00200</name>
</gene>
<accession>H0QQ55</accession>
<organism evidence="1 2">
    <name type="scientific">Arthrobacter globiformis (strain ATCC 8010 / DSM 20124 / JCM 1332 / NBRC 12137 / NCIMB 8907 / NRRL B-2979 / 168)</name>
    <dbReference type="NCBI Taxonomy" id="1077972"/>
    <lineage>
        <taxon>Bacteria</taxon>
        <taxon>Bacillati</taxon>
        <taxon>Actinomycetota</taxon>
        <taxon>Actinomycetes</taxon>
        <taxon>Micrococcales</taxon>
        <taxon>Micrococcaceae</taxon>
        <taxon>Arthrobacter</taxon>
    </lineage>
</organism>
<keyword evidence="2" id="KW-1185">Reference proteome</keyword>
<dbReference type="EMBL" id="BAEG01000080">
    <property type="protein sequence ID" value="GAB14956.1"/>
    <property type="molecule type" value="Genomic_DNA"/>
</dbReference>
<dbReference type="NCBIfam" id="NF041823">
    <property type="entry name" value="daptide_RRE"/>
    <property type="match status" value="1"/>
</dbReference>
<evidence type="ECO:0000313" key="2">
    <source>
        <dbReference type="Proteomes" id="UP000003828"/>
    </source>
</evidence>
<dbReference type="InterPro" id="IPR049693">
    <property type="entry name" value="Daptide_RRE"/>
</dbReference>
<sequence length="310" mass="32614">MLEDASLVSDLAGHEFLTEAAACFVPSVDQTLPVSCGGTVFSYVGDFRDPDADIQVGEDFYAQQQSYALSEFVPVGGPTILRACSDVDLAAFYRDADAARSAGKFPAALLHPQSLLGDIPSLGFLPGTAEVTHVYVAGSGEVFTSPSGIPLGVLDDTHLSWSRRWVSGLDEVGLRPEVAGRPWISHYMLAADALRHAAVRGLQGMRVSGFGGHLVPALDGIEDRVPGSSSVLLFNSSVAHLHDGATSRTYRLGSDAAKFVDVMLVVGSDAPEAARILGCPETLAEASIRQIQNSFSAKGIRFGSVQGAAH</sequence>
<dbReference type="eggNOG" id="ENOG5032UYV">
    <property type="taxonomic scope" value="Bacteria"/>
</dbReference>
<name>H0QQ55_ARTG1</name>
<protein>
    <submittedName>
        <fullName evidence="1">Uncharacterized protein</fullName>
    </submittedName>
</protein>
<dbReference type="Proteomes" id="UP000003828">
    <property type="component" value="Unassembled WGS sequence"/>
</dbReference>
<proteinExistence type="predicted"/>
<reference evidence="1 2" key="1">
    <citation type="submission" date="2011-12" db="EMBL/GenBank/DDBJ databases">
        <title>Whole genome shotgun sequence of Arthrobacter globiformis NBRC 12137.</title>
        <authorList>
            <person name="Miyazawa S."/>
            <person name="Hosoyama A."/>
            <person name="Tsuchikane K."/>
            <person name="Katsumata H."/>
            <person name="Yamazaki S."/>
            <person name="Fujita N."/>
        </authorList>
    </citation>
    <scope>NUCLEOTIDE SEQUENCE [LARGE SCALE GENOMIC DNA]</scope>
    <source>
        <strain evidence="1 2">NBRC 12137</strain>
    </source>
</reference>
<comment type="caution">
    <text evidence="1">The sequence shown here is derived from an EMBL/GenBank/DDBJ whole genome shotgun (WGS) entry which is preliminary data.</text>
</comment>
<dbReference type="STRING" id="1077972.ARGLB_080_00200"/>
<dbReference type="AlphaFoldDB" id="H0QQ55"/>